<evidence type="ECO:0000313" key="2">
    <source>
        <dbReference type="EMBL" id="TNJ27983.1"/>
    </source>
</evidence>
<dbReference type="EMBL" id="VDLU01000003">
    <property type="protein sequence ID" value="TNJ27983.1"/>
    <property type="molecule type" value="Genomic_DNA"/>
</dbReference>
<accession>A0A4Z1T203</accession>
<sequence>MNKVKRPPHIALREHARALGALERQVVHREKDIAKAQALLEQRKRYLANIPNLEETVEEKKALIAKHGLELDATIEKLETAIRDFSTMSIDDRKKALEDSYQERIDDVEKKLEQARTLRESLEKHHKELMDTRLLLEEKKELTIKAYEERTKQSTDLQSYRQKLEDVAVGVYTQLTESEGNMTRAKRAYEKEAERFQTTNSFLLKMQAYLRTHTLPILHDQVSTLLEDFKAASPKVLEVRAEALKLRREYIKAANLEVIKYPPLEPLLLGEGTRWEMLNTHASTEAE</sequence>
<keyword evidence="1" id="KW-0175">Coiled coil</keyword>
<comment type="caution">
    <text evidence="2">The sequence shown here is derived from an EMBL/GenBank/DDBJ whole genome shotgun (WGS) entry which is preliminary data.</text>
</comment>
<proteinExistence type="predicted"/>
<protein>
    <submittedName>
        <fullName evidence="2">Uncharacterized protein</fullName>
    </submittedName>
</protein>
<dbReference type="Proteomes" id="UP000315496">
    <property type="component" value="Chromosome 3"/>
</dbReference>
<dbReference type="OrthoDB" id="10257629at2759"/>
<organism evidence="2 3">
    <name type="scientific">Giardia muris</name>
    <dbReference type="NCBI Taxonomy" id="5742"/>
    <lineage>
        <taxon>Eukaryota</taxon>
        <taxon>Metamonada</taxon>
        <taxon>Diplomonadida</taxon>
        <taxon>Hexamitidae</taxon>
        <taxon>Giardiinae</taxon>
        <taxon>Giardia</taxon>
    </lineage>
</organism>
<evidence type="ECO:0000256" key="1">
    <source>
        <dbReference type="SAM" id="Coils"/>
    </source>
</evidence>
<reference evidence="2 3" key="1">
    <citation type="submission" date="2019-05" db="EMBL/GenBank/DDBJ databases">
        <title>The compact genome of Giardia muris reveals important steps in the evolution of intestinal protozoan parasites.</title>
        <authorList>
            <person name="Xu F."/>
            <person name="Jimenez-Gonzalez A."/>
            <person name="Einarsson E."/>
            <person name="Astvaldsson A."/>
            <person name="Peirasmaki D."/>
            <person name="Eckmann L."/>
            <person name="Andersson J.O."/>
            <person name="Svard S.G."/>
            <person name="Jerlstrom-Hultqvist J."/>
        </authorList>
    </citation>
    <scope>NUCLEOTIDE SEQUENCE [LARGE SCALE GENOMIC DNA]</scope>
    <source>
        <strain evidence="2 3">Roberts-Thomson</strain>
    </source>
</reference>
<dbReference type="VEuPathDB" id="GiardiaDB:GMRT_13504"/>
<evidence type="ECO:0000313" key="3">
    <source>
        <dbReference type="Proteomes" id="UP000315496"/>
    </source>
</evidence>
<feature type="coiled-coil region" evidence="1">
    <location>
        <begin position="98"/>
        <end position="139"/>
    </location>
</feature>
<gene>
    <name evidence="2" type="ORF">GMRT_13504</name>
</gene>
<keyword evidence="3" id="KW-1185">Reference proteome</keyword>
<name>A0A4Z1T203_GIAMU</name>
<dbReference type="AlphaFoldDB" id="A0A4Z1T203"/>